<dbReference type="Proteomes" id="UP000050920">
    <property type="component" value="Unassembled WGS sequence"/>
</dbReference>
<keyword evidence="1" id="KW-0677">Repeat</keyword>
<dbReference type="EMBL" id="AYGX02000071">
    <property type="protein sequence ID" value="KRO27665.1"/>
    <property type="molecule type" value="Genomic_DNA"/>
</dbReference>
<name>A0A0R2NPM3_9LACO</name>
<reference evidence="3 4" key="1">
    <citation type="journal article" date="2015" name="Genome Announc.">
        <title>Expanding the biotechnology potential of lactobacilli through comparative genomics of 213 strains and associated genera.</title>
        <authorList>
            <person name="Sun Z."/>
            <person name="Harris H.M."/>
            <person name="McCann A."/>
            <person name="Guo C."/>
            <person name="Argimon S."/>
            <person name="Zhang W."/>
            <person name="Yang X."/>
            <person name="Jeffery I.B."/>
            <person name="Cooney J.C."/>
            <person name="Kagawa T.F."/>
            <person name="Liu W."/>
            <person name="Song Y."/>
            <person name="Salvetti E."/>
            <person name="Wrobel A."/>
            <person name="Rasinkangas P."/>
            <person name="Parkhill J."/>
            <person name="Rea M.C."/>
            <person name="O'Sullivan O."/>
            <person name="Ritari J."/>
            <person name="Douillard F.P."/>
            <person name="Paul Ross R."/>
            <person name="Yang R."/>
            <person name="Briner A.E."/>
            <person name="Felis G.E."/>
            <person name="de Vos W.M."/>
            <person name="Barrangou R."/>
            <person name="Klaenhammer T.R."/>
            <person name="Caufield P.W."/>
            <person name="Cui Y."/>
            <person name="Zhang H."/>
            <person name="O'Toole P.W."/>
        </authorList>
    </citation>
    <scope>NUCLEOTIDE SEQUENCE [LARGE SCALE GENOMIC DNA]</scope>
    <source>
        <strain evidence="3 4">DSM 21115</strain>
    </source>
</reference>
<dbReference type="PROSITE" id="PS51464">
    <property type="entry name" value="SIS"/>
    <property type="match status" value="1"/>
</dbReference>
<dbReference type="CDD" id="cd05009">
    <property type="entry name" value="SIS_GlmS_GlmD_2"/>
    <property type="match status" value="1"/>
</dbReference>
<dbReference type="InterPro" id="IPR046348">
    <property type="entry name" value="SIS_dom_sf"/>
</dbReference>
<dbReference type="InterPro" id="IPR035490">
    <property type="entry name" value="GlmS/FrlB_SIS"/>
</dbReference>
<dbReference type="PANTHER" id="PTHR10937">
    <property type="entry name" value="GLUCOSAMINE--FRUCTOSE-6-PHOSPHATE AMINOTRANSFERASE, ISOMERIZING"/>
    <property type="match status" value="1"/>
</dbReference>
<protein>
    <recommendedName>
        <fullName evidence="2">SIS domain-containing protein</fullName>
    </recommendedName>
</protein>
<evidence type="ECO:0000313" key="4">
    <source>
        <dbReference type="Proteomes" id="UP000050920"/>
    </source>
</evidence>
<dbReference type="AlphaFoldDB" id="A0A0R2NPM3"/>
<dbReference type="PANTHER" id="PTHR10937:SF17">
    <property type="entry name" value="GLUCOSAMINE-FRUCTOSE-6-PHOSPHATE AMINOTRANSFERASE"/>
    <property type="match status" value="1"/>
</dbReference>
<evidence type="ECO:0000259" key="2">
    <source>
        <dbReference type="PROSITE" id="PS51464"/>
    </source>
</evidence>
<sequence length="368" mass="40390">MDNPTMLTYIQQEQSGLQKVLAAYPQQLDAVLAQAPLTSNHWLILATGSSINAAQSAKLYIQKTADIQVDIEEPYNYANYGRINPDIDLVIGISQSGQSTATVDALTKVVQKNHAYAIAVTSRPGTEISTAATATLDILTGQEMVGYVTLGYNATVLSLMLLGLRSCLKRNKLSVEDEQRELAEFDTIISQAGSTVQKSTHFYQQFATDFSLAPQFTSIGYGAILGTVMEMQTKFTEVVRVPANGFELEAFMHGPYLGAHETHRQFFIETKADPAIMAKAKALKAYEARTTPHIFTISFTGEQPAVNDGQTLQLATIDDELKAPLLAIIPFQVFAWFIAKSKGVNLPHLIFNDFSEIVHNKTAVQDYV</sequence>
<dbReference type="InterPro" id="IPR001347">
    <property type="entry name" value="SIS_dom"/>
</dbReference>
<dbReference type="InterPro" id="IPR035466">
    <property type="entry name" value="GlmS/AgaS_SIS"/>
</dbReference>
<dbReference type="RefSeq" id="WP_024625937.1">
    <property type="nucleotide sequence ID" value="NZ_AYGX02000071.1"/>
</dbReference>
<dbReference type="GO" id="GO:0006002">
    <property type="term" value="P:fructose 6-phosphate metabolic process"/>
    <property type="evidence" value="ECO:0007669"/>
    <property type="project" value="TreeGrafter"/>
</dbReference>
<organism evidence="3 4">
    <name type="scientific">Lactiplantibacillus fabifermentans DSM 21115</name>
    <dbReference type="NCBI Taxonomy" id="1413187"/>
    <lineage>
        <taxon>Bacteria</taxon>
        <taxon>Bacillati</taxon>
        <taxon>Bacillota</taxon>
        <taxon>Bacilli</taxon>
        <taxon>Lactobacillales</taxon>
        <taxon>Lactobacillaceae</taxon>
        <taxon>Lactiplantibacillus</taxon>
    </lineage>
</organism>
<gene>
    <name evidence="3" type="ORF">DY78_GL003029</name>
</gene>
<dbReference type="SUPFAM" id="SSF53697">
    <property type="entry name" value="SIS domain"/>
    <property type="match status" value="1"/>
</dbReference>
<evidence type="ECO:0000256" key="1">
    <source>
        <dbReference type="ARBA" id="ARBA00022737"/>
    </source>
</evidence>
<dbReference type="CDD" id="cd05008">
    <property type="entry name" value="SIS_GlmS_GlmD_1"/>
    <property type="match status" value="1"/>
</dbReference>
<accession>A0A0R2NPM3</accession>
<evidence type="ECO:0000313" key="3">
    <source>
        <dbReference type="EMBL" id="KRO27665.1"/>
    </source>
</evidence>
<proteinExistence type="predicted"/>
<comment type="caution">
    <text evidence="3">The sequence shown here is derived from an EMBL/GenBank/DDBJ whole genome shotgun (WGS) entry which is preliminary data.</text>
</comment>
<feature type="domain" description="SIS" evidence="2">
    <location>
        <begin position="32"/>
        <end position="172"/>
    </location>
</feature>
<dbReference type="Pfam" id="PF01380">
    <property type="entry name" value="SIS"/>
    <property type="match status" value="1"/>
</dbReference>
<dbReference type="GO" id="GO:0006487">
    <property type="term" value="P:protein N-linked glycosylation"/>
    <property type="evidence" value="ECO:0007669"/>
    <property type="project" value="TreeGrafter"/>
</dbReference>
<dbReference type="Gene3D" id="3.40.50.10490">
    <property type="entry name" value="Glucose-6-phosphate isomerase like protein, domain 1"/>
    <property type="match status" value="2"/>
</dbReference>
<dbReference type="GO" id="GO:0006047">
    <property type="term" value="P:UDP-N-acetylglucosamine metabolic process"/>
    <property type="evidence" value="ECO:0007669"/>
    <property type="project" value="TreeGrafter"/>
</dbReference>
<dbReference type="GO" id="GO:0004360">
    <property type="term" value="F:glutamine-fructose-6-phosphate transaminase (isomerizing) activity"/>
    <property type="evidence" value="ECO:0007669"/>
    <property type="project" value="TreeGrafter"/>
</dbReference>
<dbReference type="GO" id="GO:0097367">
    <property type="term" value="F:carbohydrate derivative binding"/>
    <property type="evidence" value="ECO:0007669"/>
    <property type="project" value="InterPro"/>
</dbReference>
<keyword evidence="4" id="KW-1185">Reference proteome</keyword>